<name>A0A9D4K931_DREPO</name>
<dbReference type="InterPro" id="IPR033603">
    <property type="entry name" value="CEP44"/>
</dbReference>
<dbReference type="EMBL" id="JAIWYP010000004">
    <property type="protein sequence ID" value="KAH3835251.1"/>
    <property type="molecule type" value="Genomic_DNA"/>
</dbReference>
<evidence type="ECO:0000313" key="12">
    <source>
        <dbReference type="Proteomes" id="UP000828390"/>
    </source>
</evidence>
<reference evidence="11" key="2">
    <citation type="submission" date="2020-11" db="EMBL/GenBank/DDBJ databases">
        <authorList>
            <person name="McCartney M.A."/>
            <person name="Auch B."/>
            <person name="Kono T."/>
            <person name="Mallez S."/>
            <person name="Becker A."/>
            <person name="Gohl D.M."/>
            <person name="Silverstein K.A.T."/>
            <person name="Koren S."/>
            <person name="Bechman K.B."/>
            <person name="Herman A."/>
            <person name="Abrahante J.E."/>
            <person name="Garbe J."/>
        </authorList>
    </citation>
    <scope>NUCLEOTIDE SEQUENCE</scope>
    <source>
        <strain evidence="11">Duluth1</strain>
        <tissue evidence="11">Whole animal</tissue>
    </source>
</reference>
<dbReference type="Pfam" id="PF15007">
    <property type="entry name" value="CEP44"/>
    <property type="match status" value="1"/>
</dbReference>
<evidence type="ECO:0000256" key="5">
    <source>
        <dbReference type="ARBA" id="ARBA00022490"/>
    </source>
</evidence>
<dbReference type="OrthoDB" id="259598at2759"/>
<dbReference type="GO" id="GO:0000922">
    <property type="term" value="C:spindle pole"/>
    <property type="evidence" value="ECO:0007669"/>
    <property type="project" value="UniProtKB-SubCell"/>
</dbReference>
<dbReference type="GO" id="GO:0030496">
    <property type="term" value="C:midbody"/>
    <property type="evidence" value="ECO:0007669"/>
    <property type="project" value="UniProtKB-SubCell"/>
</dbReference>
<evidence type="ECO:0000256" key="7">
    <source>
        <dbReference type="ARBA" id="ARBA00023212"/>
    </source>
</evidence>
<protein>
    <recommendedName>
        <fullName evidence="4">Centrosomal protein of 44 kDa</fullName>
    </recommendedName>
</protein>
<dbReference type="AlphaFoldDB" id="A0A9D4K931"/>
<feature type="compositionally biased region" description="Low complexity" evidence="9">
    <location>
        <begin position="197"/>
        <end position="208"/>
    </location>
</feature>
<keyword evidence="12" id="KW-1185">Reference proteome</keyword>
<evidence type="ECO:0000259" key="10">
    <source>
        <dbReference type="Pfam" id="PF15007"/>
    </source>
</evidence>
<evidence type="ECO:0000256" key="3">
    <source>
        <dbReference type="ARBA" id="ARBA00004647"/>
    </source>
</evidence>
<dbReference type="GO" id="GO:0005814">
    <property type="term" value="C:centriole"/>
    <property type="evidence" value="ECO:0007669"/>
    <property type="project" value="UniProtKB-SubCell"/>
</dbReference>
<evidence type="ECO:0000256" key="4">
    <source>
        <dbReference type="ARBA" id="ARBA00014053"/>
    </source>
</evidence>
<dbReference type="PANTHER" id="PTHR31477:SF1">
    <property type="entry name" value="CENTROSOMAL PROTEIN OF 44 KDA"/>
    <property type="match status" value="1"/>
</dbReference>
<evidence type="ECO:0000256" key="6">
    <source>
        <dbReference type="ARBA" id="ARBA00023054"/>
    </source>
</evidence>
<organism evidence="11 12">
    <name type="scientific">Dreissena polymorpha</name>
    <name type="common">Zebra mussel</name>
    <name type="synonym">Mytilus polymorpha</name>
    <dbReference type="NCBI Taxonomy" id="45954"/>
    <lineage>
        <taxon>Eukaryota</taxon>
        <taxon>Metazoa</taxon>
        <taxon>Spiralia</taxon>
        <taxon>Lophotrochozoa</taxon>
        <taxon>Mollusca</taxon>
        <taxon>Bivalvia</taxon>
        <taxon>Autobranchia</taxon>
        <taxon>Heteroconchia</taxon>
        <taxon>Euheterodonta</taxon>
        <taxon>Imparidentia</taxon>
        <taxon>Neoheterodontei</taxon>
        <taxon>Myida</taxon>
        <taxon>Dreissenoidea</taxon>
        <taxon>Dreissenidae</taxon>
        <taxon>Dreissena</taxon>
    </lineage>
</organism>
<feature type="region of interest" description="Disordered" evidence="9">
    <location>
        <begin position="120"/>
        <end position="217"/>
    </location>
</feature>
<keyword evidence="7" id="KW-0206">Cytoskeleton</keyword>
<evidence type="ECO:0000313" key="11">
    <source>
        <dbReference type="EMBL" id="KAH3835251.1"/>
    </source>
</evidence>
<proteinExistence type="predicted"/>
<feature type="region of interest" description="Disordered" evidence="9">
    <location>
        <begin position="391"/>
        <end position="410"/>
    </location>
</feature>
<gene>
    <name evidence="11" type="ORF">DPMN_108599</name>
</gene>
<reference evidence="11" key="1">
    <citation type="journal article" date="2019" name="bioRxiv">
        <title>The Genome of the Zebra Mussel, Dreissena polymorpha: A Resource for Invasive Species Research.</title>
        <authorList>
            <person name="McCartney M.A."/>
            <person name="Auch B."/>
            <person name="Kono T."/>
            <person name="Mallez S."/>
            <person name="Zhang Y."/>
            <person name="Obille A."/>
            <person name="Becker A."/>
            <person name="Abrahante J.E."/>
            <person name="Garbe J."/>
            <person name="Badalamenti J.P."/>
            <person name="Herman A."/>
            <person name="Mangelson H."/>
            <person name="Liachko I."/>
            <person name="Sullivan S."/>
            <person name="Sone E.D."/>
            <person name="Koren S."/>
            <person name="Silverstein K.A.T."/>
            <person name="Beckman K.B."/>
            <person name="Gohl D.M."/>
        </authorList>
    </citation>
    <scope>NUCLEOTIDE SEQUENCE</scope>
    <source>
        <strain evidence="11">Duluth1</strain>
        <tissue evidence="11">Whole animal</tissue>
    </source>
</reference>
<sequence>MATGDLGNNIRKLKKRLKEMKYVEEIDITGVSEGAPNAFLPVYHYAFTSFSPAVAELILGKDIELYGKSDARFMEAIYKVLRDIFAYKPPITKEQFFGKGFVERKIIMCTEILDLVQKKQSQLNPGPKKTTMKTSVRPKSAPEGRLSQGVSKRKSLTQNQQVINELITPAESQPVRHVSQGTSHTVPVRHVAETNNSSERSSFESVGSYHSDQQPTEVVSKVTFSSPREVHMYSPESSASGQGLVSDRFQFNSCLNTPSIKRACLNSVEIISMPRYHDTQEPSILEIQAPSHDSILNGPVASQQDQLLEVTSQVSGLHETVTKLVTSMHTQMELMQKSGLLGDSSGNININSSSNNSSIQLEKVLSQLSTLAARMTLLENRVSIIESKLDTGSRAGAPNTQIQPSGKSYPVNSIHVPDSHLLADSNQSEIATWTSKSLKSLDPPEMRPLFDGPGSSFAEELRLMPTSKRVDSLKSTEMALIFSPIRKLQNVFEGQLMSGNEDTFVALETEDDARRSSTPTFRETFEDESTLKFNCSDVNTKATAVRINNMLKETMKEINKVKAPEEVQAQQFI</sequence>
<keyword evidence="5" id="KW-0963">Cytoplasm</keyword>
<feature type="domain" description="Centrosomal CEP44" evidence="10">
    <location>
        <begin position="5"/>
        <end position="124"/>
    </location>
</feature>
<comment type="subcellular location">
    <subcellularLocation>
        <location evidence="1">Cytoplasm</location>
        <location evidence="1">Cytoskeleton</location>
        <location evidence="1">Microtubule organizing center</location>
        <location evidence="1">Centrosome</location>
        <location evidence="1">Centriole</location>
    </subcellularLocation>
    <subcellularLocation>
        <location evidence="3">Cytoplasm</location>
        <location evidence="3">Cytoskeleton</location>
        <location evidence="3">Spindle pole</location>
    </subcellularLocation>
    <subcellularLocation>
        <location evidence="2">Midbody</location>
    </subcellularLocation>
</comment>
<accession>A0A9D4K931</accession>
<evidence type="ECO:0000256" key="8">
    <source>
        <dbReference type="ARBA" id="ARBA00046235"/>
    </source>
</evidence>
<comment type="caution">
    <text evidence="11">The sequence shown here is derived from an EMBL/GenBank/DDBJ whole genome shotgun (WGS) entry which is preliminary data.</text>
</comment>
<comment type="function">
    <text evidence="8">Centriole-enriched microtubule-binding protein involved in centriole biogenesis. In collaboration with CEP295 and POC1B, is required for the centriole-to-centrosome conversion by ensuring the formation of bona fide centriole wall. Functions as a linker component that maintains centrosome cohesion. Associates with CROCC and regulates its stability and localization to the centrosome.</text>
</comment>
<dbReference type="PANTHER" id="PTHR31477">
    <property type="entry name" value="CENTROSOMAL PROTEIN OF 44 KDA"/>
    <property type="match status" value="1"/>
</dbReference>
<evidence type="ECO:0000256" key="9">
    <source>
        <dbReference type="SAM" id="MobiDB-lite"/>
    </source>
</evidence>
<evidence type="ECO:0000256" key="2">
    <source>
        <dbReference type="ARBA" id="ARBA00004214"/>
    </source>
</evidence>
<dbReference type="Proteomes" id="UP000828390">
    <property type="component" value="Unassembled WGS sequence"/>
</dbReference>
<dbReference type="InterPro" id="IPR029157">
    <property type="entry name" value="CEP44_CC"/>
</dbReference>
<keyword evidence="6" id="KW-0175">Coiled coil</keyword>
<evidence type="ECO:0000256" key="1">
    <source>
        <dbReference type="ARBA" id="ARBA00004114"/>
    </source>
</evidence>